<dbReference type="Proteomes" id="UP000587070">
    <property type="component" value="Unassembled WGS sequence"/>
</dbReference>
<reference evidence="3 4" key="1">
    <citation type="submission" date="2020-08" db="EMBL/GenBank/DDBJ databases">
        <title>Genome sequencing of Purple Non-Sulfur Bacteria from various extreme environments.</title>
        <authorList>
            <person name="Mayer M."/>
        </authorList>
    </citation>
    <scope>NUCLEOTIDE SEQUENCE [LARGE SCALE GENOMIC DNA]</scope>
    <source>
        <strain evidence="3 4">2761</strain>
    </source>
</reference>
<gene>
    <name evidence="3" type="ORF">GGD90_000450</name>
</gene>
<feature type="region of interest" description="Disordered" evidence="1">
    <location>
        <begin position="73"/>
        <end position="96"/>
    </location>
</feature>
<proteinExistence type="predicted"/>
<evidence type="ECO:0000313" key="4">
    <source>
        <dbReference type="Proteomes" id="UP000587070"/>
    </source>
</evidence>
<dbReference type="RefSeq" id="WP_153114916.1">
    <property type="nucleotide sequence ID" value="NZ_JACIGE010000001.1"/>
</dbReference>
<sequence length="209" mass="24147">MASRARPDLLLALALALAASEAGAAGRFFCCNDDQGRQVCGDILPPVCVGRAYREIGEGGTTARRVEAPLTAEQRARRDAEEKRHREEEAALRDQRRRDQALLDTYGSERDIELLRNRAENEVRQSMRDAETKIEEARLRRQKYENEAEFYRKKALPAEVEMGLRDADLEINAFLSIIESKKRELATIREKYDEDLRRYREVSRRLPPR</sequence>
<evidence type="ECO:0000256" key="2">
    <source>
        <dbReference type="SAM" id="SignalP"/>
    </source>
</evidence>
<keyword evidence="4" id="KW-1185">Reference proteome</keyword>
<comment type="caution">
    <text evidence="3">The sequence shown here is derived from an EMBL/GenBank/DDBJ whole genome shotgun (WGS) entry which is preliminary data.</text>
</comment>
<keyword evidence="2" id="KW-0732">Signal</keyword>
<evidence type="ECO:0008006" key="5">
    <source>
        <dbReference type="Google" id="ProtNLM"/>
    </source>
</evidence>
<feature type="signal peptide" evidence="2">
    <location>
        <begin position="1"/>
        <end position="24"/>
    </location>
</feature>
<protein>
    <recommendedName>
        <fullName evidence="5">DUF4124 domain-containing protein</fullName>
    </recommendedName>
</protein>
<accession>A0A840G448</accession>
<name>A0A840G448_RHOTE</name>
<feature type="chain" id="PRO_5033050305" description="DUF4124 domain-containing protein" evidence="2">
    <location>
        <begin position="25"/>
        <end position="209"/>
    </location>
</feature>
<dbReference type="OrthoDB" id="5298412at2"/>
<evidence type="ECO:0000313" key="3">
    <source>
        <dbReference type="EMBL" id="MBB4246101.1"/>
    </source>
</evidence>
<evidence type="ECO:0000256" key="1">
    <source>
        <dbReference type="SAM" id="MobiDB-lite"/>
    </source>
</evidence>
<organism evidence="3 4">
    <name type="scientific">Rhodocyclus tenuis</name>
    <name type="common">Rhodospirillum tenue</name>
    <dbReference type="NCBI Taxonomy" id="1066"/>
    <lineage>
        <taxon>Bacteria</taxon>
        <taxon>Pseudomonadati</taxon>
        <taxon>Pseudomonadota</taxon>
        <taxon>Betaproteobacteria</taxon>
        <taxon>Rhodocyclales</taxon>
        <taxon>Rhodocyclaceae</taxon>
        <taxon>Rhodocyclus</taxon>
    </lineage>
</organism>
<dbReference type="AlphaFoldDB" id="A0A840G448"/>
<feature type="compositionally biased region" description="Basic and acidic residues" evidence="1">
    <location>
        <begin position="74"/>
        <end position="96"/>
    </location>
</feature>
<dbReference type="EMBL" id="JACIGE010000001">
    <property type="protein sequence ID" value="MBB4246101.1"/>
    <property type="molecule type" value="Genomic_DNA"/>
</dbReference>